<dbReference type="EMBL" id="PQXF01000125">
    <property type="protein sequence ID" value="PXF55661.1"/>
    <property type="molecule type" value="Genomic_DNA"/>
</dbReference>
<name>A0AC61KXW8_9EURY</name>
<gene>
    <name evidence="1" type="ORF">C4B59_17400</name>
</gene>
<comment type="caution">
    <text evidence="1">The sequence shown here is derived from an EMBL/GenBank/DDBJ whole genome shotgun (WGS) entry which is preliminary data.</text>
</comment>
<accession>A0AC61KXW8</accession>
<protein>
    <submittedName>
        <fullName evidence="1">Uncharacterized protein</fullName>
    </submittedName>
</protein>
<dbReference type="Proteomes" id="UP000248329">
    <property type="component" value="Unassembled WGS sequence"/>
</dbReference>
<organism evidence="1 2">
    <name type="scientific">Candidatus Methanogaster sp</name>
    <dbReference type="NCBI Taxonomy" id="3386292"/>
    <lineage>
        <taxon>Archaea</taxon>
        <taxon>Methanobacteriati</taxon>
        <taxon>Methanobacteriota</taxon>
        <taxon>Stenosarchaea group</taxon>
        <taxon>Methanomicrobia</taxon>
        <taxon>Methanosarcinales</taxon>
        <taxon>ANME-2 cluster</taxon>
        <taxon>Candidatus Methanogasteraceae</taxon>
        <taxon>Candidatus Methanogaster</taxon>
    </lineage>
</organism>
<evidence type="ECO:0000313" key="2">
    <source>
        <dbReference type="Proteomes" id="UP000248329"/>
    </source>
</evidence>
<reference evidence="1" key="1">
    <citation type="submission" date="2018-01" db="EMBL/GenBank/DDBJ databases">
        <authorList>
            <person name="Krukenberg V."/>
        </authorList>
    </citation>
    <scope>NUCLEOTIDE SEQUENCE</scope>
    <source>
        <strain evidence="1">E20ANME2</strain>
    </source>
</reference>
<sequence>MKQGNSCGGKGRTGVRLASGTHLPHPEVEKNATGELKRGKSPGIDGVTVGEYAKKLDVNIANLVARLKAKQYNPQPVLHVYIPKPNGEKRPLGIPAVEDKIVRMAIKNILEAIFEQDFIGTSYGFRPHRSCHDALKKLDKVIMTSPVNFVALSLTSVVTTIAVFGCEIIRQI</sequence>
<proteinExistence type="predicted"/>
<evidence type="ECO:0000313" key="1">
    <source>
        <dbReference type="EMBL" id="PXF55661.1"/>
    </source>
</evidence>